<organism evidence="1 2">
    <name type="scientific">Bradyrhizobium agreste</name>
    <dbReference type="NCBI Taxonomy" id="2751811"/>
    <lineage>
        <taxon>Bacteria</taxon>
        <taxon>Pseudomonadati</taxon>
        <taxon>Pseudomonadota</taxon>
        <taxon>Alphaproteobacteria</taxon>
        <taxon>Hyphomicrobiales</taxon>
        <taxon>Nitrobacteraceae</taxon>
        <taxon>Bradyrhizobium</taxon>
    </lineage>
</organism>
<proteinExistence type="predicted"/>
<protein>
    <submittedName>
        <fullName evidence="1">Uncharacterized protein</fullName>
    </submittedName>
</protein>
<dbReference type="Proteomes" id="UP000807370">
    <property type="component" value="Unassembled WGS sequence"/>
</dbReference>
<dbReference type="EMBL" id="JACCHP010000001">
    <property type="protein sequence ID" value="MBH5396295.1"/>
    <property type="molecule type" value="Genomic_DNA"/>
</dbReference>
<name>A0ABS0PGS1_9BRAD</name>
<sequence length="53" mass="5783">MSGKADHLSQEVCIEDLLYERAQVHDVLGCSINPLEGGNGEIKRRTEVAASSR</sequence>
<reference evidence="1 2" key="1">
    <citation type="submission" date="2020-07" db="EMBL/GenBank/DDBJ databases">
        <title>Bradyrhizobium diversity isolated from nodules of indigenous legumes of Western Australia.</title>
        <authorList>
            <person name="Klepa M.S."/>
        </authorList>
    </citation>
    <scope>NUCLEOTIDE SEQUENCE [LARGE SCALE GENOMIC DNA]</scope>
    <source>
        <strain evidence="1 2">CNPSo 4010</strain>
    </source>
</reference>
<evidence type="ECO:0000313" key="1">
    <source>
        <dbReference type="EMBL" id="MBH5396295.1"/>
    </source>
</evidence>
<evidence type="ECO:0000313" key="2">
    <source>
        <dbReference type="Proteomes" id="UP000807370"/>
    </source>
</evidence>
<accession>A0ABS0PGS1</accession>
<gene>
    <name evidence="1" type="ORF">HZZ13_00445</name>
</gene>
<comment type="caution">
    <text evidence="1">The sequence shown here is derived from an EMBL/GenBank/DDBJ whole genome shotgun (WGS) entry which is preliminary data.</text>
</comment>
<keyword evidence="2" id="KW-1185">Reference proteome</keyword>